<comment type="caution">
    <text evidence="1">The sequence shown here is derived from an EMBL/GenBank/DDBJ whole genome shotgun (WGS) entry which is preliminary data.</text>
</comment>
<gene>
    <name evidence="1" type="ORF">CSKR_112850</name>
</gene>
<organism evidence="1 2">
    <name type="scientific">Clonorchis sinensis</name>
    <name type="common">Chinese liver fluke</name>
    <dbReference type="NCBI Taxonomy" id="79923"/>
    <lineage>
        <taxon>Eukaryota</taxon>
        <taxon>Metazoa</taxon>
        <taxon>Spiralia</taxon>
        <taxon>Lophotrochozoa</taxon>
        <taxon>Platyhelminthes</taxon>
        <taxon>Trematoda</taxon>
        <taxon>Digenea</taxon>
        <taxon>Opisthorchiida</taxon>
        <taxon>Opisthorchiata</taxon>
        <taxon>Opisthorchiidae</taxon>
        <taxon>Clonorchis</taxon>
    </lineage>
</organism>
<dbReference type="InParanoid" id="A0A3R7CH90"/>
<evidence type="ECO:0000313" key="1">
    <source>
        <dbReference type="EMBL" id="KAG5451250.1"/>
    </source>
</evidence>
<keyword evidence="2" id="KW-1185">Reference proteome</keyword>
<reference evidence="1 2" key="2">
    <citation type="journal article" date="2021" name="Genomics">
        <title>High-quality reference genome for Clonorchis sinensis.</title>
        <authorList>
            <person name="Young N.D."/>
            <person name="Stroehlein A.J."/>
            <person name="Kinkar L."/>
            <person name="Wang T."/>
            <person name="Sohn W.M."/>
            <person name="Chang B.C.H."/>
            <person name="Kaur P."/>
            <person name="Weisz D."/>
            <person name="Dudchenko O."/>
            <person name="Aiden E.L."/>
            <person name="Korhonen P.K."/>
            <person name="Gasser R.B."/>
        </authorList>
    </citation>
    <scope>NUCLEOTIDE SEQUENCE [LARGE SCALE GENOMIC DNA]</scope>
    <source>
        <strain evidence="1">Cs-k2</strain>
    </source>
</reference>
<proteinExistence type="predicted"/>
<dbReference type="EMBL" id="NIRI02000042">
    <property type="protein sequence ID" value="KAG5451250.1"/>
    <property type="molecule type" value="Genomic_DNA"/>
</dbReference>
<sequence length="586" mass="66706">MTTRRMQPVVCTQNNPSIRLLHCLALPGWVCRHSLGKPIPACLFDPAREQRFHVCIFESVGSNNCSEHTVPIPPDLRMLGVRVPRVSDGNPKSKLRVNGREMIRIQGVYMYVINQTGQVGAIMGFFPMVIVMYEDISDGEMIRGYLRVDRWVYPLARSFSPIFIWGPDRLIIPEPFSPLTKPIYVVIRIPLEMSRFQKDALWNLLDVNAHVCGKFADFTVQQIKAMDKLFALTEITSYEQSLLDKSQDGVCPPGTRELISKSKRGMGHKLLAFERTAGQLSVCFTKPQDRKAFLASLHRESDRNTSEIPEPCLPPGLRVQRREYFSPLSPLRYAENDVTWPGSHPDLVLLPPGRGNLMRLYILGPRDPQHIHVSTVMEWIKVTELMFQAVSEVFKQQVRLRREKELYGVPPSFEGRRKRLLGGWGGADALNAFGVAKPNNSFADGPFMNLSKVDPAYKAMFYNALSLQNLEAAAGVFDYAIENCNIELLAYSATHSDVGRTSPTRWLGPLIPRPLVVRYRKSMPTFVQLKTLSATVDGDLVYEKHTNYLERIHEDCEHHYPKLRPRNPLLDPKYPYPREPSPYTMV</sequence>
<reference evidence="1 2" key="1">
    <citation type="journal article" date="2018" name="Biotechnol. Adv.">
        <title>Improved genomic resources and new bioinformatic workflow for the carcinogenic parasite Clonorchis sinensis: Biotechnological implications.</title>
        <authorList>
            <person name="Wang D."/>
            <person name="Korhonen P.K."/>
            <person name="Gasser R.B."/>
            <person name="Young N.D."/>
        </authorList>
    </citation>
    <scope>NUCLEOTIDE SEQUENCE [LARGE SCALE GENOMIC DNA]</scope>
    <source>
        <strain evidence="1">Cs-k2</strain>
    </source>
</reference>
<protein>
    <submittedName>
        <fullName evidence="1">Uncharacterized protein</fullName>
    </submittedName>
</protein>
<dbReference type="OrthoDB" id="6224101at2759"/>
<accession>A0A3R7CH90</accession>
<evidence type="ECO:0000313" key="2">
    <source>
        <dbReference type="Proteomes" id="UP000286415"/>
    </source>
</evidence>
<dbReference type="Proteomes" id="UP000286415">
    <property type="component" value="Unassembled WGS sequence"/>
</dbReference>
<name>A0A3R7CH90_CLOSI</name>
<dbReference type="AlphaFoldDB" id="A0A3R7CH90"/>